<organism evidence="1 2">
    <name type="scientific">Gomphillus americanus</name>
    <dbReference type="NCBI Taxonomy" id="1940652"/>
    <lineage>
        <taxon>Eukaryota</taxon>
        <taxon>Fungi</taxon>
        <taxon>Dikarya</taxon>
        <taxon>Ascomycota</taxon>
        <taxon>Pezizomycotina</taxon>
        <taxon>Lecanoromycetes</taxon>
        <taxon>OSLEUM clade</taxon>
        <taxon>Ostropomycetidae</taxon>
        <taxon>Ostropales</taxon>
        <taxon>Graphidaceae</taxon>
        <taxon>Gomphilloideae</taxon>
        <taxon>Gomphillus</taxon>
    </lineage>
</organism>
<keyword evidence="2" id="KW-1185">Reference proteome</keyword>
<protein>
    <submittedName>
        <fullName evidence="1">Uncharacterized protein</fullName>
    </submittedName>
</protein>
<dbReference type="OrthoDB" id="2245989at2759"/>
<dbReference type="PANTHER" id="PTHR38116:SF9">
    <property type="entry name" value="BZIP DOMAIN-CONTAINING PROTEIN"/>
    <property type="match status" value="1"/>
</dbReference>
<reference evidence="1" key="1">
    <citation type="submission" date="2021-03" db="EMBL/GenBank/DDBJ databases">
        <authorList>
            <person name="Tagirdzhanova G."/>
        </authorList>
    </citation>
    <scope>NUCLEOTIDE SEQUENCE</scope>
</reference>
<proteinExistence type="predicted"/>
<dbReference type="Pfam" id="PF11905">
    <property type="entry name" value="DUF3425"/>
    <property type="match status" value="1"/>
</dbReference>
<name>A0A8H3FVB4_9LECA</name>
<dbReference type="Proteomes" id="UP000664169">
    <property type="component" value="Unassembled WGS sequence"/>
</dbReference>
<evidence type="ECO:0000313" key="2">
    <source>
        <dbReference type="Proteomes" id="UP000664169"/>
    </source>
</evidence>
<dbReference type="InterPro" id="IPR021833">
    <property type="entry name" value="DUF3425"/>
</dbReference>
<dbReference type="AlphaFoldDB" id="A0A8H3FVB4"/>
<comment type="caution">
    <text evidence="1">The sequence shown here is derived from an EMBL/GenBank/DDBJ whole genome shotgun (WGS) entry which is preliminary data.</text>
</comment>
<accession>A0A8H3FVB4</accession>
<gene>
    <name evidence="1" type="ORF">GOMPHAMPRED_006387</name>
</gene>
<dbReference type="EMBL" id="CAJPDQ010000040">
    <property type="protein sequence ID" value="CAF9931737.1"/>
    <property type="molecule type" value="Genomic_DNA"/>
</dbReference>
<sequence length="286" mass="32703">MPWQSEEQLVQLLTTSQGAERKRLLGLLAQRRYRHRRKTQLKSPFTGEGQLTGATYDQIEDAAVSNSGRSPIQAEPEPTLDSEDWLDFDALLDDTSSLDQDYGQVSLNFSDERGIYMPALDIVKAHITILTTILKSVDINPVVDSIWNPFARSPFEGRRARILGVPDHYHPTEAQITKPHHPVFDLLPWPTARNKMLLILSLPMESRPKVAQDSPENVVMKFKFDIMDATEGVRIHGFDAFDAQSWEIGQKVFDGWWWAFDMDIIRNSDVHRQRRGAEKLKLKKPA</sequence>
<evidence type="ECO:0000313" key="1">
    <source>
        <dbReference type="EMBL" id="CAF9931737.1"/>
    </source>
</evidence>
<dbReference type="PANTHER" id="PTHR38116">
    <property type="entry name" value="CHROMOSOME 7, WHOLE GENOME SHOTGUN SEQUENCE"/>
    <property type="match status" value="1"/>
</dbReference>